<comment type="caution">
    <text evidence="2">The sequence shown here is derived from an EMBL/GenBank/DDBJ whole genome shotgun (WGS) entry which is preliminary data.</text>
</comment>
<dbReference type="SMR" id="A0A8T3ALK2"/>
<protein>
    <submittedName>
        <fullName evidence="2">Uncharacterized protein</fullName>
    </submittedName>
</protein>
<proteinExistence type="predicted"/>
<accession>A0A8T3ALK2</accession>
<sequence length="87" mass="10008">MKEGGFTYNHFSLFLSRIFQIYSRVEASHQATATPTKETLDPKREWRTDYSLPHPGYQSPKKPPISAKKATTIKSLKPEVRLGQQMK</sequence>
<feature type="region of interest" description="Disordered" evidence="1">
    <location>
        <begin position="49"/>
        <end position="69"/>
    </location>
</feature>
<evidence type="ECO:0000313" key="3">
    <source>
        <dbReference type="Proteomes" id="UP000829196"/>
    </source>
</evidence>
<evidence type="ECO:0000256" key="1">
    <source>
        <dbReference type="SAM" id="MobiDB-lite"/>
    </source>
</evidence>
<name>A0A8T3ALK2_DENNO</name>
<dbReference type="Proteomes" id="UP000829196">
    <property type="component" value="Unassembled WGS sequence"/>
</dbReference>
<evidence type="ECO:0000313" key="2">
    <source>
        <dbReference type="EMBL" id="KAI0496898.1"/>
    </source>
</evidence>
<reference evidence="2" key="1">
    <citation type="journal article" date="2022" name="Front. Genet.">
        <title>Chromosome-Scale Assembly of the Dendrobium nobile Genome Provides Insights Into the Molecular Mechanism of the Biosynthesis of the Medicinal Active Ingredient of Dendrobium.</title>
        <authorList>
            <person name="Xu Q."/>
            <person name="Niu S.-C."/>
            <person name="Li K.-L."/>
            <person name="Zheng P.-J."/>
            <person name="Zhang X.-J."/>
            <person name="Jia Y."/>
            <person name="Liu Y."/>
            <person name="Niu Y.-X."/>
            <person name="Yu L.-H."/>
            <person name="Chen D.-F."/>
            <person name="Zhang G.-Q."/>
        </authorList>
    </citation>
    <scope>NUCLEOTIDE SEQUENCE</scope>
    <source>
        <tissue evidence="2">Leaf</tissue>
    </source>
</reference>
<dbReference type="AlphaFoldDB" id="A0A8T3ALK2"/>
<gene>
    <name evidence="2" type="ORF">KFK09_023224</name>
</gene>
<dbReference type="EMBL" id="JAGYWB010000016">
    <property type="protein sequence ID" value="KAI0496898.1"/>
    <property type="molecule type" value="Genomic_DNA"/>
</dbReference>
<organism evidence="2 3">
    <name type="scientific">Dendrobium nobile</name>
    <name type="common">Orchid</name>
    <dbReference type="NCBI Taxonomy" id="94219"/>
    <lineage>
        <taxon>Eukaryota</taxon>
        <taxon>Viridiplantae</taxon>
        <taxon>Streptophyta</taxon>
        <taxon>Embryophyta</taxon>
        <taxon>Tracheophyta</taxon>
        <taxon>Spermatophyta</taxon>
        <taxon>Magnoliopsida</taxon>
        <taxon>Liliopsida</taxon>
        <taxon>Asparagales</taxon>
        <taxon>Orchidaceae</taxon>
        <taxon>Epidendroideae</taxon>
        <taxon>Malaxideae</taxon>
        <taxon>Dendrobiinae</taxon>
        <taxon>Dendrobium</taxon>
    </lineage>
</organism>
<keyword evidence="3" id="KW-1185">Reference proteome</keyword>